<organism evidence="11 12">
    <name type="scientific">Absicoccus porci</name>
    <dbReference type="NCBI Taxonomy" id="2486576"/>
    <lineage>
        <taxon>Bacteria</taxon>
        <taxon>Bacillati</taxon>
        <taxon>Bacillota</taxon>
        <taxon>Erysipelotrichia</taxon>
        <taxon>Erysipelotrichales</taxon>
        <taxon>Erysipelotrichaceae</taxon>
        <taxon>Absicoccus</taxon>
    </lineage>
</organism>
<sequence>MPDILETIAAATRKRVEKEKAEVSLDQVKAQAEAMPMGNHSFYQALAKPDISFICECKQASPSKGQIVDVFPYVDIAKDYEQAGADAISVLTEPQWFKGKLDYLQEISSTVSIPCLRKDFTIDPYMIYQAKMYGASAVLLIVSILDPDEIKAYFELAESLGMDALVECHDEKEVEIAKAVGAKIIGVNNRNLRNFSVDSTNCLRLRQQVGTDCLFVAESGVKNHVDIQKLEDAQVNAVLIGETMMKAPDKKAMLERLKYGQD</sequence>
<keyword evidence="12" id="KW-1185">Reference proteome</keyword>
<dbReference type="PROSITE" id="PS00614">
    <property type="entry name" value="IGPS"/>
    <property type="match status" value="1"/>
</dbReference>
<dbReference type="SUPFAM" id="SSF51366">
    <property type="entry name" value="Ribulose-phoshate binding barrel"/>
    <property type="match status" value="1"/>
</dbReference>
<dbReference type="InterPro" id="IPR045186">
    <property type="entry name" value="Indole-3-glycerol_P_synth"/>
</dbReference>
<protein>
    <recommendedName>
        <fullName evidence="9">Indole-3-glycerol phosphate synthase</fullName>
        <shortName evidence="9">IGPS</shortName>
        <ecNumber evidence="9">4.1.1.48</ecNumber>
    </recommendedName>
</protein>
<evidence type="ECO:0000313" key="11">
    <source>
        <dbReference type="EMBL" id="RNM31143.1"/>
    </source>
</evidence>
<evidence type="ECO:0000256" key="4">
    <source>
        <dbReference type="ARBA" id="ARBA00022605"/>
    </source>
</evidence>
<comment type="caution">
    <text evidence="11">The sequence shown here is derived from an EMBL/GenBank/DDBJ whole genome shotgun (WGS) entry which is preliminary data.</text>
</comment>
<name>A0A3N0I2A0_9FIRM</name>
<keyword evidence="8 9" id="KW-0456">Lyase</keyword>
<dbReference type="NCBIfam" id="NF001377">
    <property type="entry name" value="PRK00278.2-4"/>
    <property type="match status" value="1"/>
</dbReference>
<reference evidence="11 12" key="1">
    <citation type="submission" date="2018-11" db="EMBL/GenBank/DDBJ databases">
        <title>Clostridium sp. nov., a member of the family Erysipelotrichaceae isolated from pig faeces.</title>
        <authorList>
            <person name="Chang Y.-H."/>
        </authorList>
    </citation>
    <scope>NUCLEOTIDE SEQUENCE [LARGE SCALE GENOMIC DNA]</scope>
    <source>
        <strain evidence="11 12">YH-panp20</strain>
    </source>
</reference>
<keyword evidence="6 9" id="KW-0822">Tryptophan biosynthesis</keyword>
<dbReference type="PANTHER" id="PTHR22854:SF2">
    <property type="entry name" value="INDOLE-3-GLYCEROL-PHOSPHATE SYNTHASE"/>
    <property type="match status" value="1"/>
</dbReference>
<evidence type="ECO:0000256" key="2">
    <source>
        <dbReference type="ARBA" id="ARBA00004696"/>
    </source>
</evidence>
<dbReference type="InterPro" id="IPR013798">
    <property type="entry name" value="Indole-3-glycerol_P_synth_dom"/>
</dbReference>
<comment type="similarity">
    <text evidence="3 9">Belongs to the TrpC family.</text>
</comment>
<evidence type="ECO:0000256" key="6">
    <source>
        <dbReference type="ARBA" id="ARBA00022822"/>
    </source>
</evidence>
<dbReference type="EMBL" id="RJQC01000001">
    <property type="protein sequence ID" value="RNM31143.1"/>
    <property type="molecule type" value="Genomic_DNA"/>
</dbReference>
<dbReference type="Pfam" id="PF00218">
    <property type="entry name" value="IGPS"/>
    <property type="match status" value="1"/>
</dbReference>
<accession>A0A3N0I2A0</accession>
<dbReference type="CDD" id="cd00331">
    <property type="entry name" value="IGPS"/>
    <property type="match status" value="1"/>
</dbReference>
<dbReference type="GO" id="GO:0000162">
    <property type="term" value="P:L-tryptophan biosynthetic process"/>
    <property type="evidence" value="ECO:0007669"/>
    <property type="project" value="UniProtKB-UniRule"/>
</dbReference>
<evidence type="ECO:0000256" key="8">
    <source>
        <dbReference type="ARBA" id="ARBA00023239"/>
    </source>
</evidence>
<comment type="pathway">
    <text evidence="2 9">Amino-acid biosynthesis; L-tryptophan biosynthesis; L-tryptophan from chorismate: step 4/5.</text>
</comment>
<dbReference type="PANTHER" id="PTHR22854">
    <property type="entry name" value="TRYPTOPHAN BIOSYNTHESIS PROTEIN"/>
    <property type="match status" value="1"/>
</dbReference>
<evidence type="ECO:0000256" key="7">
    <source>
        <dbReference type="ARBA" id="ARBA00023141"/>
    </source>
</evidence>
<dbReference type="Proteomes" id="UP000276568">
    <property type="component" value="Unassembled WGS sequence"/>
</dbReference>
<evidence type="ECO:0000256" key="5">
    <source>
        <dbReference type="ARBA" id="ARBA00022793"/>
    </source>
</evidence>
<dbReference type="GO" id="GO:0004425">
    <property type="term" value="F:indole-3-glycerol-phosphate synthase activity"/>
    <property type="evidence" value="ECO:0007669"/>
    <property type="project" value="UniProtKB-UniRule"/>
</dbReference>
<keyword evidence="4 9" id="KW-0028">Amino-acid biosynthesis</keyword>
<dbReference type="FunFam" id="3.20.20.70:FF:000024">
    <property type="entry name" value="Indole-3-glycerol phosphate synthase"/>
    <property type="match status" value="1"/>
</dbReference>
<keyword evidence="5 9" id="KW-0210">Decarboxylase</keyword>
<dbReference type="AlphaFoldDB" id="A0A3N0I2A0"/>
<feature type="domain" description="Indole-3-glycerol phosphate synthase" evidence="10">
    <location>
        <begin position="5"/>
        <end position="257"/>
    </location>
</feature>
<evidence type="ECO:0000256" key="3">
    <source>
        <dbReference type="ARBA" id="ARBA00008737"/>
    </source>
</evidence>
<gene>
    <name evidence="9 11" type="primary">trpC</name>
    <name evidence="11" type="ORF">EDX97_00785</name>
</gene>
<evidence type="ECO:0000256" key="1">
    <source>
        <dbReference type="ARBA" id="ARBA00001633"/>
    </source>
</evidence>
<dbReference type="GO" id="GO:0004640">
    <property type="term" value="F:phosphoribosylanthranilate isomerase activity"/>
    <property type="evidence" value="ECO:0007669"/>
    <property type="project" value="TreeGrafter"/>
</dbReference>
<dbReference type="InterPro" id="IPR001468">
    <property type="entry name" value="Indole-3-GlycerolPSynthase_CS"/>
</dbReference>
<dbReference type="RefSeq" id="WP_128519324.1">
    <property type="nucleotide sequence ID" value="NZ_JALFCT010000036.1"/>
</dbReference>
<dbReference type="Gene3D" id="3.20.20.70">
    <property type="entry name" value="Aldolase class I"/>
    <property type="match status" value="1"/>
</dbReference>
<dbReference type="InterPro" id="IPR011060">
    <property type="entry name" value="RibuloseP-bd_barrel"/>
</dbReference>
<comment type="catalytic activity">
    <reaction evidence="1 9">
        <text>1-(2-carboxyphenylamino)-1-deoxy-D-ribulose 5-phosphate + H(+) = (1S,2R)-1-C-(indol-3-yl)glycerol 3-phosphate + CO2 + H2O</text>
        <dbReference type="Rhea" id="RHEA:23476"/>
        <dbReference type="ChEBI" id="CHEBI:15377"/>
        <dbReference type="ChEBI" id="CHEBI:15378"/>
        <dbReference type="ChEBI" id="CHEBI:16526"/>
        <dbReference type="ChEBI" id="CHEBI:58613"/>
        <dbReference type="ChEBI" id="CHEBI:58866"/>
        <dbReference type="EC" id="4.1.1.48"/>
    </reaction>
</comment>
<evidence type="ECO:0000313" key="12">
    <source>
        <dbReference type="Proteomes" id="UP000276568"/>
    </source>
</evidence>
<evidence type="ECO:0000259" key="10">
    <source>
        <dbReference type="Pfam" id="PF00218"/>
    </source>
</evidence>
<dbReference type="InterPro" id="IPR013785">
    <property type="entry name" value="Aldolase_TIM"/>
</dbReference>
<dbReference type="EC" id="4.1.1.48" evidence="9"/>
<evidence type="ECO:0000256" key="9">
    <source>
        <dbReference type="HAMAP-Rule" id="MF_00134"/>
    </source>
</evidence>
<keyword evidence="7 9" id="KW-0057">Aromatic amino acid biosynthesis</keyword>
<dbReference type="UniPathway" id="UPA00035">
    <property type="reaction ID" value="UER00043"/>
</dbReference>
<dbReference type="OrthoDB" id="9804217at2"/>
<proteinExistence type="inferred from homology"/>
<dbReference type="HAMAP" id="MF_00134_B">
    <property type="entry name" value="IGPS_B"/>
    <property type="match status" value="1"/>
</dbReference>